<keyword evidence="1 5" id="KW-0637">Prenyltransferase</keyword>
<dbReference type="KEGG" id="ttk:TST_0273"/>
<dbReference type="AlphaFoldDB" id="A0A0S3QRV7"/>
<feature type="binding site" evidence="5">
    <location>
        <position position="34"/>
    </location>
    <ligand>
        <name>FMN</name>
        <dbReference type="ChEBI" id="CHEBI:58210"/>
    </ligand>
</feature>
<keyword evidence="4 5" id="KW-0808">Transferase</keyword>
<accession>A0A0S3QRV7</accession>
<protein>
    <recommendedName>
        <fullName evidence="5">Flavin prenyltransferase UbiX</fullName>
        <ecNumber evidence="5">2.5.1.129</ecNumber>
    </recommendedName>
</protein>
<dbReference type="Proteomes" id="UP000063234">
    <property type="component" value="Chromosome"/>
</dbReference>
<evidence type="ECO:0000259" key="6">
    <source>
        <dbReference type="Pfam" id="PF02441"/>
    </source>
</evidence>
<dbReference type="GO" id="GO:0016829">
    <property type="term" value="F:lyase activity"/>
    <property type="evidence" value="ECO:0007669"/>
    <property type="project" value="UniProtKB-KW"/>
</dbReference>
<dbReference type="NCBIfam" id="TIGR00421">
    <property type="entry name" value="ubiX_pad"/>
    <property type="match status" value="1"/>
</dbReference>
<gene>
    <name evidence="5 7" type="primary">ubiX</name>
    <name evidence="7" type="ORF">TST_0273</name>
</gene>
<comment type="function">
    <text evidence="5">Flavin prenyltransferase that catalyzes the synthesis of the prenylated FMN cofactor (prenyl-FMN) for 4-hydroxy-3-polyprenylbenzoic acid decarboxylase UbiD. The prenyltransferase is metal-independent and links a dimethylallyl moiety from dimethylallyl monophosphate (DMAP) to the flavin N5 and C6 atoms of FMN.</text>
</comment>
<evidence type="ECO:0000256" key="3">
    <source>
        <dbReference type="ARBA" id="ARBA00022643"/>
    </source>
</evidence>
<dbReference type="NCBIfam" id="NF004685">
    <property type="entry name" value="PRK06029.1"/>
    <property type="match status" value="1"/>
</dbReference>
<keyword evidence="2 5" id="KW-0285">Flavoprotein</keyword>
<reference evidence="8" key="1">
    <citation type="journal article" date="2018" name="Science">
        <title>A primordial and reversible TCA cycle in a facultatively chemolithoautotrophic thermophile.</title>
        <authorList>
            <person name="Nunoura T."/>
            <person name="Chikaraishi Y."/>
            <person name="Izaki R."/>
            <person name="Suwa T."/>
            <person name="Sato T."/>
            <person name="Harada T."/>
            <person name="Mori K."/>
            <person name="Kato Y."/>
            <person name="Miyazaki M."/>
            <person name="Shimamura S."/>
            <person name="Yanagawa K."/>
            <person name="Shuto A."/>
            <person name="Ohkouchi N."/>
            <person name="Fujita N."/>
            <person name="Takaki Y."/>
            <person name="Atomi H."/>
            <person name="Takai K."/>
        </authorList>
    </citation>
    <scope>NUCLEOTIDE SEQUENCE [LARGE SCALE GENOMIC DNA]</scope>
    <source>
        <strain evidence="8">DSM 17441 / JCM 13301 / NBRC 103674 / ABI70S6</strain>
    </source>
</reference>
<feature type="binding site" evidence="5">
    <location>
        <position position="163"/>
    </location>
    <ligand>
        <name>dimethylallyl phosphate</name>
        <dbReference type="ChEBI" id="CHEBI:88052"/>
    </ligand>
</feature>
<proteinExistence type="inferred from homology"/>
<dbReference type="Gene3D" id="3.40.50.1950">
    <property type="entry name" value="Flavin prenyltransferase-like"/>
    <property type="match status" value="1"/>
</dbReference>
<organism evidence="7 8">
    <name type="scientific">Thermosulfidibacter takaii (strain DSM 17441 / JCM 13301 / NBRC 103674 / ABI70S6)</name>
    <dbReference type="NCBI Taxonomy" id="1298851"/>
    <lineage>
        <taxon>Bacteria</taxon>
        <taxon>Pseudomonadati</taxon>
        <taxon>Thermosulfidibacterota</taxon>
        <taxon>Thermosulfidibacteria</taxon>
        <taxon>Thermosulfidibacterales</taxon>
        <taxon>Thermosulfidibacteraceae</taxon>
    </lineage>
</organism>
<feature type="binding site" evidence="5">
    <location>
        <position position="147"/>
    </location>
    <ligand>
        <name>dimethylallyl phosphate</name>
        <dbReference type="ChEBI" id="CHEBI:88052"/>
    </ligand>
</feature>
<dbReference type="InterPro" id="IPR036551">
    <property type="entry name" value="Flavin_trans-like"/>
</dbReference>
<keyword evidence="8" id="KW-1185">Reference proteome</keyword>
<dbReference type="SUPFAM" id="SSF52507">
    <property type="entry name" value="Homo-oligomeric flavin-containing Cys decarboxylases, HFCD"/>
    <property type="match status" value="1"/>
</dbReference>
<evidence type="ECO:0000256" key="5">
    <source>
        <dbReference type="HAMAP-Rule" id="MF_01984"/>
    </source>
</evidence>
<keyword evidence="7" id="KW-0456">Lyase</keyword>
<dbReference type="GO" id="GO:0106141">
    <property type="term" value="F:flavin prenyltransferase activity"/>
    <property type="evidence" value="ECO:0007669"/>
    <property type="project" value="UniProtKB-EC"/>
</dbReference>
<dbReference type="InterPro" id="IPR003382">
    <property type="entry name" value="Flavoprotein"/>
</dbReference>
<evidence type="ECO:0000256" key="1">
    <source>
        <dbReference type="ARBA" id="ARBA00022602"/>
    </source>
</evidence>
<evidence type="ECO:0000256" key="2">
    <source>
        <dbReference type="ARBA" id="ARBA00022630"/>
    </source>
</evidence>
<dbReference type="EMBL" id="AP013035">
    <property type="protein sequence ID" value="BAT71082.1"/>
    <property type="molecule type" value="Genomic_DNA"/>
</dbReference>
<dbReference type="EC" id="2.5.1.129" evidence="5"/>
<comment type="caution">
    <text evidence="5">Lacks conserved residue(s) required for the propagation of feature annotation.</text>
</comment>
<sequence>MPYFVGVTGASGVILGLKLASELASREQTYLCLTKNAIEIAKAEDAKIPRHKNLTLLDEKDFLSPVASGSFRLKGTIIAPCSMGTAGRIASGISSNLIERAADIALKERWPLIIVPRETPLNLIHLRNLTTLAEAGAVILPPVITLYHQPSSIEDLINFIVGRILDILGVEHQLYKRWGT</sequence>
<dbReference type="OrthoDB" id="9781577at2"/>
<comment type="similarity">
    <text evidence="5">Belongs to the UbiX/PAD1 family.</text>
</comment>
<comment type="catalytic activity">
    <reaction evidence="5">
        <text>dimethylallyl phosphate + FMNH2 = prenylated FMNH2 + phosphate</text>
        <dbReference type="Rhea" id="RHEA:37743"/>
        <dbReference type="ChEBI" id="CHEBI:43474"/>
        <dbReference type="ChEBI" id="CHEBI:57618"/>
        <dbReference type="ChEBI" id="CHEBI:87467"/>
        <dbReference type="ChEBI" id="CHEBI:88052"/>
        <dbReference type="EC" id="2.5.1.129"/>
    </reaction>
</comment>
<feature type="binding site" evidence="5">
    <location>
        <begin position="82"/>
        <end position="85"/>
    </location>
    <ligand>
        <name>FMN</name>
        <dbReference type="ChEBI" id="CHEBI:58210"/>
    </ligand>
</feature>
<dbReference type="RefSeq" id="WP_068548959.1">
    <property type="nucleotide sequence ID" value="NZ_AP013035.1"/>
</dbReference>
<keyword evidence="3 5" id="KW-0288">FMN</keyword>
<evidence type="ECO:0000313" key="7">
    <source>
        <dbReference type="EMBL" id="BAT71082.1"/>
    </source>
</evidence>
<name>A0A0S3QRV7_THET7</name>
<dbReference type="HAMAP" id="MF_01984">
    <property type="entry name" value="ubiX_pad"/>
    <property type="match status" value="1"/>
</dbReference>
<evidence type="ECO:0000256" key="4">
    <source>
        <dbReference type="ARBA" id="ARBA00022679"/>
    </source>
</evidence>
<dbReference type="PATRIC" id="fig|1298851.3.peg.281"/>
<dbReference type="Pfam" id="PF02441">
    <property type="entry name" value="Flavoprotein"/>
    <property type="match status" value="1"/>
</dbReference>
<dbReference type="InterPro" id="IPR004507">
    <property type="entry name" value="UbiX-like"/>
</dbReference>
<feature type="binding site" evidence="5">
    <location>
        <begin position="9"/>
        <end position="11"/>
    </location>
    <ligand>
        <name>FMN</name>
        <dbReference type="ChEBI" id="CHEBI:58210"/>
    </ligand>
</feature>
<feature type="binding site" evidence="5">
    <location>
        <position position="117"/>
    </location>
    <ligand>
        <name>FMN</name>
        <dbReference type="ChEBI" id="CHEBI:58210"/>
    </ligand>
</feature>
<evidence type="ECO:0000313" key="8">
    <source>
        <dbReference type="Proteomes" id="UP000063234"/>
    </source>
</evidence>
<feature type="domain" description="Flavoprotein" evidence="6">
    <location>
        <begin position="3"/>
        <end position="167"/>
    </location>
</feature>
<dbReference type="STRING" id="1298851.TST_0273"/>